<reference evidence="1 2" key="1">
    <citation type="submission" date="2017-11" db="EMBL/GenBank/DDBJ databases">
        <title>A major lineage of nontailed dsDNA viruses as unrecognized killers of marine bacteria.</title>
        <authorList>
            <person name="Kauffman K.M."/>
            <person name="Hussain F.A."/>
            <person name="Yang J."/>
            <person name="Arevalo P."/>
            <person name="Brown J.M."/>
            <person name="Chang W.K."/>
            <person name="VanInsberghe D."/>
            <person name="Elsherbini J."/>
            <person name="Cutler M.B."/>
            <person name="Kelly L."/>
            <person name="Polz M.F."/>
        </authorList>
    </citation>
    <scope>NUCLEOTIDE SEQUENCE [LARGE SCALE GENOMIC DNA]</scope>
</reference>
<evidence type="ECO:0000313" key="1">
    <source>
        <dbReference type="EMBL" id="AUR97986.1"/>
    </source>
</evidence>
<keyword evidence="2" id="KW-1185">Reference proteome</keyword>
<protein>
    <submittedName>
        <fullName evidence="1">Uncharacterized protein</fullName>
    </submittedName>
</protein>
<dbReference type="Proteomes" id="UP000272163">
    <property type="component" value="Segment"/>
</dbReference>
<organism evidence="1 2">
    <name type="scientific">Vibrio phage 1.245.O._10N.261.54.C7</name>
    <dbReference type="NCBI Taxonomy" id="1881236"/>
    <lineage>
        <taxon>Viruses</taxon>
        <taxon>Duplodnaviria</taxon>
        <taxon>Heunggongvirae</taxon>
        <taxon>Uroviricota</taxon>
        <taxon>Caudoviricetes</taxon>
        <taxon>Schitoviridae</taxon>
        <taxon>Pariacacavirus</taxon>
        <taxon>Pariacacavirus 1245O</taxon>
    </lineage>
</organism>
<name>A0A2I7RWF6_9CAUD</name>
<sequence>MSNRHVHADMIIAKAENRDLVQFYKSSGAWYLVSPDERGAVFYDNVKYFLCLPQHNEACLHWLNGGDAEFEFLPNGSGNYGEMEPLEDYPWVADHLFMDAEINLRIKPKKEKRWIGVYGTHVTEHTFSSKGNLKRYIKKTPKWHYTALEAWQFIEVEVEE</sequence>
<evidence type="ECO:0000313" key="2">
    <source>
        <dbReference type="Proteomes" id="UP000272163"/>
    </source>
</evidence>
<accession>A0A2I7RWF6</accession>
<proteinExistence type="predicted"/>
<dbReference type="EMBL" id="MG592610">
    <property type="protein sequence ID" value="AUR97986.1"/>
    <property type="molecule type" value="Genomic_DNA"/>
</dbReference>
<gene>
    <name evidence="1" type="ORF">NVP1245O_73</name>
</gene>